<organism evidence="1 2">
    <name type="scientific">Klebsiella quasivariicola</name>
    <dbReference type="NCBI Taxonomy" id="2026240"/>
    <lineage>
        <taxon>Bacteria</taxon>
        <taxon>Pseudomonadati</taxon>
        <taxon>Pseudomonadota</taxon>
        <taxon>Gammaproteobacteria</taxon>
        <taxon>Enterobacterales</taxon>
        <taxon>Enterobacteriaceae</taxon>
        <taxon>Klebsiella/Raoultella group</taxon>
        <taxon>Klebsiella</taxon>
        <taxon>Klebsiella pneumoniae complex</taxon>
    </lineage>
</organism>
<evidence type="ECO:0000313" key="1">
    <source>
        <dbReference type="EMBL" id="SXD87056.1"/>
    </source>
</evidence>
<evidence type="ECO:0000313" key="2">
    <source>
        <dbReference type="Proteomes" id="UP000257712"/>
    </source>
</evidence>
<accession>A0A8B4TR74</accession>
<comment type="caution">
    <text evidence="1">The sequence shown here is derived from an EMBL/GenBank/DDBJ whole genome shotgun (WGS) entry which is preliminary data.</text>
</comment>
<dbReference type="RefSeq" id="WP_117126234.1">
    <property type="nucleotide sequence ID" value="NZ_UJZG01000001.1"/>
</dbReference>
<protein>
    <submittedName>
        <fullName evidence="1">Papain-like cysteine peptidase (DUF1796)</fullName>
    </submittedName>
</protein>
<gene>
    <name evidence="1" type="ORF">SAMEA3538780_00656</name>
</gene>
<name>A0A8B4TR74_9ENTR</name>
<sequence>MIKSLKKIKSKISRGYSLYKCKQNQDGKTIWLSLGENCLPDDVLRRFYLKSYSSLFASGRSNIDYILNMHENDYNGLLDRKHVVYGKIGDENVLRSSIYNTCERFYHEMHLNGFEFTHHDWLKKPELKHTLERRIMRMKSEIGKFDISFLYLHRISENSNIEEIKSRLLKLSKLFSKDGHRCTVIFFYQKIVSSKKERKLVIRSEELPILEYELHTLNLWEGNNQRIFWGKKDNDLLKKMLKNAKKILCIKK</sequence>
<reference evidence="1 2" key="1">
    <citation type="submission" date="2018-08" db="EMBL/GenBank/DDBJ databases">
        <authorList>
            <consortium name="Pathogen Informatics"/>
        </authorList>
    </citation>
    <scope>NUCLEOTIDE SEQUENCE [LARGE SCALE GENOMIC DNA]</scope>
    <source>
        <strain evidence="1 2">EuSCAPE_IT371</strain>
    </source>
</reference>
<proteinExistence type="predicted"/>
<dbReference type="Proteomes" id="UP000257712">
    <property type="component" value="Unassembled WGS sequence"/>
</dbReference>
<dbReference type="EMBL" id="UJZG01000001">
    <property type="protein sequence ID" value="SXD87056.1"/>
    <property type="molecule type" value="Genomic_DNA"/>
</dbReference>
<dbReference type="AlphaFoldDB" id="A0A8B4TR74"/>
<dbReference type="Pfam" id="PF08795">
    <property type="entry name" value="DUF1796"/>
    <property type="match status" value="1"/>
</dbReference>
<dbReference type="InterPro" id="IPR014903">
    <property type="entry name" value="DUF1796"/>
</dbReference>